<protein>
    <submittedName>
        <fullName evidence="1">Uncharacterized protein</fullName>
    </submittedName>
</protein>
<dbReference type="AlphaFoldDB" id="A0A562V4P3"/>
<evidence type="ECO:0000313" key="2">
    <source>
        <dbReference type="Proteomes" id="UP000321617"/>
    </source>
</evidence>
<keyword evidence="2" id="KW-1185">Reference proteome</keyword>
<dbReference type="EMBL" id="VLLL01000006">
    <property type="protein sequence ID" value="TWJ12859.1"/>
    <property type="molecule type" value="Genomic_DNA"/>
</dbReference>
<proteinExistence type="predicted"/>
<comment type="caution">
    <text evidence="1">The sequence shown here is derived from an EMBL/GenBank/DDBJ whole genome shotgun (WGS) entry which is preliminary data.</text>
</comment>
<dbReference type="Proteomes" id="UP000321617">
    <property type="component" value="Unassembled WGS sequence"/>
</dbReference>
<reference evidence="1 2" key="1">
    <citation type="journal article" date="2013" name="Stand. Genomic Sci.">
        <title>Genomic Encyclopedia of Type Strains, Phase I: The one thousand microbial genomes (KMG-I) project.</title>
        <authorList>
            <person name="Kyrpides N.C."/>
            <person name="Woyke T."/>
            <person name="Eisen J.A."/>
            <person name="Garrity G."/>
            <person name="Lilburn T.G."/>
            <person name="Beck B.J."/>
            <person name="Whitman W.B."/>
            <person name="Hugenholtz P."/>
            <person name="Klenk H.P."/>
        </authorList>
    </citation>
    <scope>NUCLEOTIDE SEQUENCE [LARGE SCALE GENOMIC DNA]</scope>
    <source>
        <strain evidence="1 2">DSM 45044</strain>
    </source>
</reference>
<dbReference type="RefSeq" id="WP_280176813.1">
    <property type="nucleotide sequence ID" value="NZ_BAABIJ010000002.1"/>
</dbReference>
<sequence>MKQELASYGPYRVGDLIDISMEPVDVEVLSGTERFLTVRWPW</sequence>
<accession>A0A562V4P3</accession>
<gene>
    <name evidence="1" type="ORF">LX16_3626</name>
</gene>
<evidence type="ECO:0000313" key="1">
    <source>
        <dbReference type="EMBL" id="TWJ12859.1"/>
    </source>
</evidence>
<organism evidence="1 2">
    <name type="scientific">Stackebrandtia albiflava</name>
    <dbReference type="NCBI Taxonomy" id="406432"/>
    <lineage>
        <taxon>Bacteria</taxon>
        <taxon>Bacillati</taxon>
        <taxon>Actinomycetota</taxon>
        <taxon>Actinomycetes</taxon>
        <taxon>Glycomycetales</taxon>
        <taxon>Glycomycetaceae</taxon>
        <taxon>Stackebrandtia</taxon>
    </lineage>
</organism>
<name>A0A562V4P3_9ACTN</name>